<dbReference type="EMBL" id="JBFWIC010000007">
    <property type="protein sequence ID" value="MEZ0474317.1"/>
    <property type="molecule type" value="Genomic_DNA"/>
</dbReference>
<protein>
    <submittedName>
        <fullName evidence="2">Uncharacterized protein</fullName>
    </submittedName>
</protein>
<comment type="caution">
    <text evidence="2">The sequence shown here is derived from an EMBL/GenBank/DDBJ whole genome shotgun (WGS) entry which is preliminary data.</text>
</comment>
<gene>
    <name evidence="2" type="ORF">AB6713_06760</name>
</gene>
<dbReference type="RefSeq" id="WP_370563478.1">
    <property type="nucleotide sequence ID" value="NZ_JBFWIB010000004.1"/>
</dbReference>
<organism evidence="2 3">
    <name type="scientific">Luteimonas salinilitoris</name>
    <dbReference type="NCBI Taxonomy" id="3237697"/>
    <lineage>
        <taxon>Bacteria</taxon>
        <taxon>Pseudomonadati</taxon>
        <taxon>Pseudomonadota</taxon>
        <taxon>Gammaproteobacteria</taxon>
        <taxon>Lysobacterales</taxon>
        <taxon>Lysobacteraceae</taxon>
        <taxon>Luteimonas</taxon>
    </lineage>
</organism>
<sequence length="117" mass="11940">MKTYTTETRESRLAGASLVAADWVCLAAAPAFAAMALLTAISSGGSHGMTGATAHGASPLDGMALMYLLMSAFHTAPWLKLVSRRRGGAGGRDPALADRAVIRAVEGGSHDQEPAAS</sequence>
<feature type="transmembrane region" description="Helical" evidence="1">
    <location>
        <begin position="62"/>
        <end position="82"/>
    </location>
</feature>
<keyword evidence="1" id="KW-0812">Transmembrane</keyword>
<dbReference type="Proteomes" id="UP001566331">
    <property type="component" value="Unassembled WGS sequence"/>
</dbReference>
<feature type="transmembrane region" description="Helical" evidence="1">
    <location>
        <begin position="20"/>
        <end position="42"/>
    </location>
</feature>
<evidence type="ECO:0000256" key="1">
    <source>
        <dbReference type="SAM" id="Phobius"/>
    </source>
</evidence>
<name>A0ABV4HRI7_9GAMM</name>
<reference evidence="2 3" key="1">
    <citation type="submission" date="2024-07" db="EMBL/GenBank/DDBJ databases">
        <title>Luteimonas salilacus sp. nov., isolated from the shore soil of Salt Lake in Tibet of China.</title>
        <authorList>
            <person name="Zhang X."/>
            <person name="Li A."/>
        </authorList>
    </citation>
    <scope>NUCLEOTIDE SEQUENCE [LARGE SCALE GENOMIC DNA]</scope>
    <source>
        <strain evidence="2 3">B3-2-R+30</strain>
    </source>
</reference>
<keyword evidence="3" id="KW-1185">Reference proteome</keyword>
<keyword evidence="1" id="KW-0472">Membrane</keyword>
<proteinExistence type="predicted"/>
<evidence type="ECO:0000313" key="2">
    <source>
        <dbReference type="EMBL" id="MEZ0474317.1"/>
    </source>
</evidence>
<keyword evidence="1" id="KW-1133">Transmembrane helix</keyword>
<accession>A0ABV4HRI7</accession>
<evidence type="ECO:0000313" key="3">
    <source>
        <dbReference type="Proteomes" id="UP001566331"/>
    </source>
</evidence>